<protein>
    <submittedName>
        <fullName evidence="2">Uncharacterized protein</fullName>
    </submittedName>
</protein>
<accession>A0A919AYY8</accession>
<reference evidence="2" key="2">
    <citation type="submission" date="2020-09" db="EMBL/GenBank/DDBJ databases">
        <authorList>
            <person name="Sun Q."/>
            <person name="Ohkuma M."/>
        </authorList>
    </citation>
    <scope>NUCLEOTIDE SEQUENCE</scope>
    <source>
        <strain evidence="2">JCM 4059</strain>
    </source>
</reference>
<evidence type="ECO:0000313" key="2">
    <source>
        <dbReference type="EMBL" id="GHF33217.1"/>
    </source>
</evidence>
<name>A0A919AYY8_9ACTN</name>
<sequence length="213" mass="22516">MTALAVEMPTPLWAGRAIVRAAGRMALHVAVEGAQVPSAAMFTVPVECRPDAESAPGVRPWAGPVDEGRLCAPCLRALRGEPEAELASAGACKHGPDRSGPGPARTLPGENADLPAYDEPGLPAEHDGRPIRWSEWGEAPKPSHACGWCGDPGPGAMAGGRQGNPLAKDDPLRWFVAYRCSYCQETRVYQQTGAADLKPIAHFKPRSPKGVRA</sequence>
<organism evidence="2 3">
    <name type="scientific">Streptomyces mashuensis</name>
    <dbReference type="NCBI Taxonomy" id="33904"/>
    <lineage>
        <taxon>Bacteria</taxon>
        <taxon>Bacillati</taxon>
        <taxon>Actinomycetota</taxon>
        <taxon>Actinomycetes</taxon>
        <taxon>Kitasatosporales</taxon>
        <taxon>Streptomycetaceae</taxon>
        <taxon>Streptomyces</taxon>
    </lineage>
</organism>
<evidence type="ECO:0000313" key="3">
    <source>
        <dbReference type="Proteomes" id="UP000638313"/>
    </source>
</evidence>
<feature type="region of interest" description="Disordered" evidence="1">
    <location>
        <begin position="88"/>
        <end position="112"/>
    </location>
</feature>
<dbReference type="Proteomes" id="UP000638313">
    <property type="component" value="Unassembled WGS sequence"/>
</dbReference>
<dbReference type="EMBL" id="BNBD01000002">
    <property type="protein sequence ID" value="GHF33217.1"/>
    <property type="molecule type" value="Genomic_DNA"/>
</dbReference>
<gene>
    <name evidence="2" type="ORF">GCM10010218_12890</name>
</gene>
<dbReference type="AlphaFoldDB" id="A0A919AYY8"/>
<comment type="caution">
    <text evidence="2">The sequence shown here is derived from an EMBL/GenBank/DDBJ whole genome shotgun (WGS) entry which is preliminary data.</text>
</comment>
<proteinExistence type="predicted"/>
<reference evidence="2" key="1">
    <citation type="journal article" date="2014" name="Int. J. Syst. Evol. Microbiol.">
        <title>Complete genome sequence of Corynebacterium casei LMG S-19264T (=DSM 44701T), isolated from a smear-ripened cheese.</title>
        <authorList>
            <consortium name="US DOE Joint Genome Institute (JGI-PGF)"/>
            <person name="Walter F."/>
            <person name="Albersmeier A."/>
            <person name="Kalinowski J."/>
            <person name="Ruckert C."/>
        </authorList>
    </citation>
    <scope>NUCLEOTIDE SEQUENCE</scope>
    <source>
        <strain evidence="2">JCM 4059</strain>
    </source>
</reference>
<evidence type="ECO:0000256" key="1">
    <source>
        <dbReference type="SAM" id="MobiDB-lite"/>
    </source>
</evidence>
<keyword evidence="3" id="KW-1185">Reference proteome</keyword>